<sequence>VAHPACSLMGPMARAVGLAPATAAALTWPRYLEVVSTASSWRRHPSWKASATT</sequence>
<keyword evidence="2" id="KW-1185">Reference proteome</keyword>
<dbReference type="Ensembl" id="ENSANAT00000025150.1">
    <property type="protein sequence ID" value="ENSANAP00000007372.1"/>
    <property type="gene ID" value="ENSANAG00000021766.1"/>
</dbReference>
<dbReference type="GeneTree" id="ENSGT00960000190070"/>
<organism evidence="1 2">
    <name type="scientific">Aotus nancymaae</name>
    <name type="common">Ma's night monkey</name>
    <dbReference type="NCBI Taxonomy" id="37293"/>
    <lineage>
        <taxon>Eukaryota</taxon>
        <taxon>Metazoa</taxon>
        <taxon>Chordata</taxon>
        <taxon>Craniata</taxon>
        <taxon>Vertebrata</taxon>
        <taxon>Euteleostomi</taxon>
        <taxon>Mammalia</taxon>
        <taxon>Eutheria</taxon>
        <taxon>Euarchontoglires</taxon>
        <taxon>Primates</taxon>
        <taxon>Haplorrhini</taxon>
        <taxon>Platyrrhini</taxon>
        <taxon>Aotidae</taxon>
        <taxon>Aotus</taxon>
    </lineage>
</organism>
<reference evidence="1" key="2">
    <citation type="submission" date="2025-09" db="UniProtKB">
        <authorList>
            <consortium name="Ensembl"/>
        </authorList>
    </citation>
    <scope>IDENTIFICATION</scope>
</reference>
<dbReference type="AlphaFoldDB" id="A0A2K5CEY6"/>
<dbReference type="Proteomes" id="UP000233020">
    <property type="component" value="Unplaced"/>
</dbReference>
<reference evidence="1" key="1">
    <citation type="submission" date="2025-08" db="UniProtKB">
        <authorList>
            <consortium name="Ensembl"/>
        </authorList>
    </citation>
    <scope>IDENTIFICATION</scope>
</reference>
<evidence type="ECO:0000313" key="1">
    <source>
        <dbReference type="Ensembl" id="ENSANAP00000007372.1"/>
    </source>
</evidence>
<accession>A0A2K5CEY6</accession>
<evidence type="ECO:0000313" key="2">
    <source>
        <dbReference type="Proteomes" id="UP000233020"/>
    </source>
</evidence>
<name>A0A2K5CEY6_AOTNA</name>
<protein>
    <submittedName>
        <fullName evidence="1">Uncharacterized protein</fullName>
    </submittedName>
</protein>
<proteinExistence type="predicted"/>